<accession>A0A9P3G4X1</accession>
<dbReference type="GO" id="GO:0016491">
    <property type="term" value="F:oxidoreductase activity"/>
    <property type="evidence" value="ECO:0007669"/>
    <property type="project" value="UniProtKB-KW"/>
</dbReference>
<dbReference type="InterPro" id="IPR051911">
    <property type="entry name" value="SDR_oxidoreductase"/>
</dbReference>
<protein>
    <submittedName>
        <fullName evidence="5">SDR family oxidoreductase</fullName>
    </submittedName>
</protein>
<dbReference type="PANTHER" id="PTHR43976:SF16">
    <property type="entry name" value="SHORT-CHAIN DEHYDROGENASE_REDUCTASE FAMILY PROTEIN"/>
    <property type="match status" value="1"/>
</dbReference>
<dbReference type="Gene3D" id="3.40.50.720">
    <property type="entry name" value="NAD(P)-binding Rossmann-like Domain"/>
    <property type="match status" value="1"/>
</dbReference>
<name>A0A9P3G4X1_9APHY</name>
<dbReference type="AlphaFoldDB" id="A0A9P3G4X1"/>
<sequence length="297" mass="32063">MATPRVWLVTGSSTGVGRAVVEVALSKGDRVVATLRKPSDVDALRAKYPETQLLVVKLDVTHPDEILDAFKAAKRAFGRVDVVFNNAGIGLFGEVEGTPDATARKILETNFWGAANVSREAVRFFREENPPGSGGRLLTVSSYAGVAPLPGSGYYSASKAGLEAINQALAGEINPRWNIKISLIVLGSVRTPIIFTTEVLPSHPSYTDGEAPAAQGRKLLKNARDSRIQSGDPVKTAHKIYELSTVKKPPLRLVIGLDSLGIVQAHLDKIHEELETYKPWSNSLLEERAGPPLRAKL</sequence>
<dbReference type="InterPro" id="IPR002347">
    <property type="entry name" value="SDR_fam"/>
</dbReference>
<evidence type="ECO:0000256" key="2">
    <source>
        <dbReference type="ARBA" id="ARBA00022857"/>
    </source>
</evidence>
<dbReference type="PROSITE" id="PS00061">
    <property type="entry name" value="ADH_SHORT"/>
    <property type="match status" value="1"/>
</dbReference>
<dbReference type="PRINTS" id="PR00080">
    <property type="entry name" value="SDRFAMILY"/>
</dbReference>
<dbReference type="Pfam" id="PF00106">
    <property type="entry name" value="adh_short"/>
    <property type="match status" value="1"/>
</dbReference>
<dbReference type="Proteomes" id="UP000703269">
    <property type="component" value="Unassembled WGS sequence"/>
</dbReference>
<reference evidence="5 6" key="1">
    <citation type="submission" date="2021-08" db="EMBL/GenBank/DDBJ databases">
        <title>Draft Genome Sequence of Phanerochaete sordida strain YK-624.</title>
        <authorList>
            <person name="Mori T."/>
            <person name="Dohra H."/>
            <person name="Suzuki T."/>
            <person name="Kawagishi H."/>
            <person name="Hirai H."/>
        </authorList>
    </citation>
    <scope>NUCLEOTIDE SEQUENCE [LARGE SCALE GENOMIC DNA]</scope>
    <source>
        <strain evidence="5 6">YK-624</strain>
    </source>
</reference>
<dbReference type="InterPro" id="IPR020904">
    <property type="entry name" value="Sc_DH/Rdtase_CS"/>
</dbReference>
<gene>
    <name evidence="5" type="ORF">PsYK624_044410</name>
</gene>
<evidence type="ECO:0000256" key="1">
    <source>
        <dbReference type="ARBA" id="ARBA00006484"/>
    </source>
</evidence>
<keyword evidence="3" id="KW-0560">Oxidoreductase</keyword>
<dbReference type="InterPro" id="IPR036291">
    <property type="entry name" value="NAD(P)-bd_dom_sf"/>
</dbReference>
<comment type="caution">
    <text evidence="5">The sequence shown here is derived from an EMBL/GenBank/DDBJ whole genome shotgun (WGS) entry which is preliminary data.</text>
</comment>
<dbReference type="PANTHER" id="PTHR43976">
    <property type="entry name" value="SHORT CHAIN DEHYDROGENASE"/>
    <property type="match status" value="1"/>
</dbReference>
<comment type="similarity">
    <text evidence="1 4">Belongs to the short-chain dehydrogenases/reductases (SDR) family.</text>
</comment>
<dbReference type="CDD" id="cd05374">
    <property type="entry name" value="17beta-HSD-like_SDR_c"/>
    <property type="match status" value="1"/>
</dbReference>
<evidence type="ECO:0000313" key="5">
    <source>
        <dbReference type="EMBL" id="GJE88358.1"/>
    </source>
</evidence>
<dbReference type="PRINTS" id="PR00081">
    <property type="entry name" value="GDHRDH"/>
</dbReference>
<keyword evidence="6" id="KW-1185">Reference proteome</keyword>
<evidence type="ECO:0000313" key="6">
    <source>
        <dbReference type="Proteomes" id="UP000703269"/>
    </source>
</evidence>
<keyword evidence="2" id="KW-0521">NADP</keyword>
<dbReference type="SUPFAM" id="SSF51735">
    <property type="entry name" value="NAD(P)-binding Rossmann-fold domains"/>
    <property type="match status" value="1"/>
</dbReference>
<organism evidence="5 6">
    <name type="scientific">Phanerochaete sordida</name>
    <dbReference type="NCBI Taxonomy" id="48140"/>
    <lineage>
        <taxon>Eukaryota</taxon>
        <taxon>Fungi</taxon>
        <taxon>Dikarya</taxon>
        <taxon>Basidiomycota</taxon>
        <taxon>Agaricomycotina</taxon>
        <taxon>Agaricomycetes</taxon>
        <taxon>Polyporales</taxon>
        <taxon>Phanerochaetaceae</taxon>
        <taxon>Phanerochaete</taxon>
    </lineage>
</organism>
<evidence type="ECO:0000256" key="4">
    <source>
        <dbReference type="RuleBase" id="RU000363"/>
    </source>
</evidence>
<dbReference type="OrthoDB" id="1274115at2759"/>
<evidence type="ECO:0000256" key="3">
    <source>
        <dbReference type="ARBA" id="ARBA00023002"/>
    </source>
</evidence>
<dbReference type="EMBL" id="BPQB01000009">
    <property type="protein sequence ID" value="GJE88358.1"/>
    <property type="molecule type" value="Genomic_DNA"/>
</dbReference>
<proteinExistence type="inferred from homology"/>